<dbReference type="PRINTS" id="PR01438">
    <property type="entry name" value="UNVRSLSTRESS"/>
</dbReference>
<dbReference type="InterPro" id="IPR006016">
    <property type="entry name" value="UspA"/>
</dbReference>
<dbReference type="CDD" id="cd00293">
    <property type="entry name" value="USP-like"/>
    <property type="match status" value="2"/>
</dbReference>
<gene>
    <name evidence="3" type="ORF">SAMN04489842_1227</name>
</gene>
<dbReference type="Gene3D" id="3.40.50.620">
    <property type="entry name" value="HUPs"/>
    <property type="match status" value="2"/>
</dbReference>
<dbReference type="SUPFAM" id="SSF52402">
    <property type="entry name" value="Adenine nucleotide alpha hydrolases-like"/>
    <property type="match status" value="2"/>
</dbReference>
<dbReference type="PANTHER" id="PTHR46268:SF6">
    <property type="entry name" value="UNIVERSAL STRESS PROTEIN UP12"/>
    <property type="match status" value="1"/>
</dbReference>
<dbReference type="RefSeq" id="WP_090378773.1">
    <property type="nucleotide sequence ID" value="NZ_FNLC01000001.1"/>
</dbReference>
<name>A0A1H1C132_NATTX</name>
<dbReference type="Proteomes" id="UP000198848">
    <property type="component" value="Unassembled WGS sequence"/>
</dbReference>
<dbReference type="AlphaFoldDB" id="A0A1H1C132"/>
<dbReference type="InterPro" id="IPR014729">
    <property type="entry name" value="Rossmann-like_a/b/a_fold"/>
</dbReference>
<feature type="domain" description="UspA" evidence="2">
    <location>
        <begin position="156"/>
        <end position="293"/>
    </location>
</feature>
<comment type="similarity">
    <text evidence="1">Belongs to the universal stress protein A family.</text>
</comment>
<protein>
    <submittedName>
        <fullName evidence="3">Nucleotide-binding universal stress protein, UspA family</fullName>
    </submittedName>
</protein>
<evidence type="ECO:0000313" key="3">
    <source>
        <dbReference type="EMBL" id="SDQ57878.1"/>
    </source>
</evidence>
<evidence type="ECO:0000256" key="1">
    <source>
        <dbReference type="ARBA" id="ARBA00008791"/>
    </source>
</evidence>
<accession>A0A1H1C132</accession>
<dbReference type="Pfam" id="PF00582">
    <property type="entry name" value="Usp"/>
    <property type="match status" value="2"/>
</dbReference>
<dbReference type="OrthoDB" id="105697at2157"/>
<sequence>MPQHVLVPVDGSDHGFAGLEYSLASFPDAELTALYVVDPSHDHEATAGGESPSTERAREHGERILEQAADRADEFGHESAFETLLRTGTPHTEILTVAADDDRGIDHVVLGSHGESPITRPFLGHVSEAVVRRGPVSTTVVPESTTAIRERELPGKVLVPVDGSEQADAALEYALAQFPDADYVAFHALSLPFDRPRSDVEGTYLEKVVTAHERRGEEILESARELASEHDATIETVTSDEKPSTAIVEYAETEDVDQIVMGSHGRSIATRLFTGSVAERVSRRSPRTVTLVRGRPGAD</sequence>
<dbReference type="STRING" id="1095778.SAMN04489842_1227"/>
<reference evidence="4" key="1">
    <citation type="submission" date="2016-10" db="EMBL/GenBank/DDBJ databases">
        <authorList>
            <person name="Varghese N."/>
            <person name="Submissions S."/>
        </authorList>
    </citation>
    <scope>NUCLEOTIDE SEQUENCE [LARGE SCALE GENOMIC DNA]</scope>
    <source>
        <strain evidence="4">DSM 24767</strain>
    </source>
</reference>
<dbReference type="EMBL" id="FNLC01000001">
    <property type="protein sequence ID" value="SDQ57878.1"/>
    <property type="molecule type" value="Genomic_DNA"/>
</dbReference>
<feature type="domain" description="UspA" evidence="2">
    <location>
        <begin position="1"/>
        <end position="142"/>
    </location>
</feature>
<proteinExistence type="inferred from homology"/>
<organism evidence="3 4">
    <name type="scientific">Natronobacterium texcoconense</name>
    <dbReference type="NCBI Taxonomy" id="1095778"/>
    <lineage>
        <taxon>Archaea</taxon>
        <taxon>Methanobacteriati</taxon>
        <taxon>Methanobacteriota</taxon>
        <taxon>Stenosarchaea group</taxon>
        <taxon>Halobacteria</taxon>
        <taxon>Halobacteriales</taxon>
        <taxon>Natrialbaceae</taxon>
        <taxon>Natronobacterium</taxon>
    </lineage>
</organism>
<evidence type="ECO:0000313" key="4">
    <source>
        <dbReference type="Proteomes" id="UP000198848"/>
    </source>
</evidence>
<dbReference type="PANTHER" id="PTHR46268">
    <property type="entry name" value="STRESS RESPONSE PROTEIN NHAX"/>
    <property type="match status" value="1"/>
</dbReference>
<evidence type="ECO:0000259" key="2">
    <source>
        <dbReference type="Pfam" id="PF00582"/>
    </source>
</evidence>
<dbReference type="InterPro" id="IPR006015">
    <property type="entry name" value="Universal_stress_UspA"/>
</dbReference>
<keyword evidence="4" id="KW-1185">Reference proteome</keyword>